<evidence type="ECO:0000313" key="3">
    <source>
        <dbReference type="Proteomes" id="UP000056750"/>
    </source>
</evidence>
<keyword evidence="3" id="KW-1185">Reference proteome</keyword>
<name>A0AAW7Z0P3_9ALTE</name>
<evidence type="ECO:0000313" key="1">
    <source>
        <dbReference type="EMBL" id="AMJ75914.1"/>
    </source>
</evidence>
<evidence type="ECO:0000313" key="2">
    <source>
        <dbReference type="EMBL" id="MDO6577008.1"/>
    </source>
</evidence>
<dbReference type="RefSeq" id="WP_057795636.1">
    <property type="nucleotide sequence ID" value="NZ_CAXIBE010000035.1"/>
</dbReference>
<reference evidence="1 3" key="1">
    <citation type="submission" date="2015-12" db="EMBL/GenBank/DDBJ databases">
        <title>Intraspecies pangenome expansion in the marine bacterium Alteromonas.</title>
        <authorList>
            <person name="Lopez-Perez M."/>
            <person name="Rodriguez-Valera F."/>
        </authorList>
    </citation>
    <scope>NUCLEOTIDE SEQUENCE [LARGE SCALE GENOMIC DNA]</scope>
    <source>
        <strain evidence="1 3">LMG 21861</strain>
    </source>
</reference>
<dbReference type="InterPro" id="IPR014508">
    <property type="entry name" value="UCP020555_TPR-like"/>
</dbReference>
<dbReference type="KEGG" id="asq:AVL57_19270"/>
<gene>
    <name evidence="1" type="ORF">AVL57_19270</name>
    <name evidence="2" type="ORF">Q4527_06365</name>
</gene>
<dbReference type="Pfam" id="PF16068">
    <property type="entry name" value="DUF4810"/>
    <property type="match status" value="1"/>
</dbReference>
<dbReference type="Proteomes" id="UP001170717">
    <property type="component" value="Unassembled WGS sequence"/>
</dbReference>
<sequence>MKKIILTTLLVLGIVGCKTTEPLYYYGEYNSAVYSYFKSEDVSLEAQITVLQQAIEQAAAQDKAIAPGIHAHLGMLYFESGNGDRGTLHFEQEKALFPESAQYIDFLLNAANAKGA</sequence>
<accession>A0AAW7Z0P3</accession>
<protein>
    <submittedName>
        <fullName evidence="2">DUF4810 domain-containing protein</fullName>
    </submittedName>
</protein>
<dbReference type="EMBL" id="JAUOQI010000003">
    <property type="protein sequence ID" value="MDO6577008.1"/>
    <property type="molecule type" value="Genomic_DNA"/>
</dbReference>
<dbReference type="Proteomes" id="UP000056750">
    <property type="component" value="Chromosome"/>
</dbReference>
<proteinExistence type="predicted"/>
<organism evidence="2 4">
    <name type="scientific">Alteromonas stellipolaris</name>
    <dbReference type="NCBI Taxonomy" id="233316"/>
    <lineage>
        <taxon>Bacteria</taxon>
        <taxon>Pseudomonadati</taxon>
        <taxon>Pseudomonadota</taxon>
        <taxon>Gammaproteobacteria</taxon>
        <taxon>Alteromonadales</taxon>
        <taxon>Alteromonadaceae</taxon>
        <taxon>Alteromonas/Salinimonas group</taxon>
        <taxon>Alteromonas</taxon>
    </lineage>
</organism>
<dbReference type="AlphaFoldDB" id="A0AAW7Z0P3"/>
<reference evidence="2" key="2">
    <citation type="submission" date="2023-07" db="EMBL/GenBank/DDBJ databases">
        <title>Genome content predicts the carbon catabolic preferences of heterotrophic bacteria.</title>
        <authorList>
            <person name="Gralka M."/>
        </authorList>
    </citation>
    <scope>NUCLEOTIDE SEQUENCE</scope>
    <source>
        <strain evidence="2">F2M12</strain>
    </source>
</reference>
<dbReference type="EMBL" id="CP013926">
    <property type="protein sequence ID" value="AMJ75914.1"/>
    <property type="molecule type" value="Genomic_DNA"/>
</dbReference>
<dbReference type="PROSITE" id="PS51257">
    <property type="entry name" value="PROKAR_LIPOPROTEIN"/>
    <property type="match status" value="1"/>
</dbReference>
<evidence type="ECO:0000313" key="4">
    <source>
        <dbReference type="Proteomes" id="UP001170717"/>
    </source>
</evidence>
<dbReference type="PIRSF" id="PIRSF020555">
    <property type="entry name" value="UCP020555"/>
    <property type="match status" value="1"/>
</dbReference>
<dbReference type="GeneID" id="83259840"/>